<dbReference type="PANTHER" id="PTHR36558:SF1">
    <property type="entry name" value="RESTRICTION ENDONUCLEASE DOMAIN-CONTAINING PROTEIN-RELATED"/>
    <property type="match status" value="1"/>
</dbReference>
<gene>
    <name evidence="2" type="ORF">THITH_11095</name>
</gene>
<dbReference type="Proteomes" id="UP000005289">
    <property type="component" value="Chromosome"/>
</dbReference>
<sequence>MAEAAPRIPMTHEAFLRWEETQEGRHEFLEGEVFAMTGGTDRHNMASGNIYMLLRQHLHGKPCRVFMADVQVRVEAADAAFYPDVMVTCAPEDAEDRRVKRHPSLIVEVLSPATASFDIGRKFACYRQIESLREYVLVDPDEMGIEVFRPDPDGRWVLYPVRSGERLRLDSVGLDVPIEAVYENID</sequence>
<dbReference type="InterPro" id="IPR011335">
    <property type="entry name" value="Restrct_endonuc-II-like"/>
</dbReference>
<dbReference type="HOGENOM" id="CLU_076312_6_2_6"/>
<keyword evidence="3" id="KW-1185">Reference proteome</keyword>
<dbReference type="PANTHER" id="PTHR36558">
    <property type="entry name" value="GLR1098 PROTEIN"/>
    <property type="match status" value="1"/>
</dbReference>
<dbReference type="EMBL" id="CP007029">
    <property type="protein sequence ID" value="AHE98701.1"/>
    <property type="molecule type" value="Genomic_DNA"/>
</dbReference>
<evidence type="ECO:0000313" key="3">
    <source>
        <dbReference type="Proteomes" id="UP000005289"/>
    </source>
</evidence>
<dbReference type="InterPro" id="IPR012296">
    <property type="entry name" value="Nuclease_put_TT1808"/>
</dbReference>
<dbReference type="SUPFAM" id="SSF52980">
    <property type="entry name" value="Restriction endonuclease-like"/>
    <property type="match status" value="1"/>
</dbReference>
<evidence type="ECO:0000259" key="1">
    <source>
        <dbReference type="Pfam" id="PF05685"/>
    </source>
</evidence>
<reference evidence="2 3" key="1">
    <citation type="submission" date="2013-12" db="EMBL/GenBank/DDBJ databases">
        <authorList>
            <consortium name="DOE Joint Genome Institute"/>
            <person name="Muyzer G."/>
            <person name="Huntemann M."/>
            <person name="Han J."/>
            <person name="Chen A."/>
            <person name="Kyrpides N."/>
            <person name="Mavromatis K."/>
            <person name="Markowitz V."/>
            <person name="Palaniappan K."/>
            <person name="Ivanova N."/>
            <person name="Schaumberg A."/>
            <person name="Pati A."/>
            <person name="Liolios K."/>
            <person name="Nordberg H.P."/>
            <person name="Cantor M.N."/>
            <person name="Hua S.X."/>
            <person name="Woyke T."/>
        </authorList>
    </citation>
    <scope>NUCLEOTIDE SEQUENCE [LARGE SCALE GENOMIC DNA]</scope>
    <source>
        <strain evidence="2 3">ARh 1</strain>
    </source>
</reference>
<protein>
    <recommendedName>
        <fullName evidence="1">Putative restriction endonuclease domain-containing protein</fullName>
    </recommendedName>
</protein>
<organism evidence="2 3">
    <name type="scientific">Thioalkalivibrio paradoxus ARh 1</name>
    <dbReference type="NCBI Taxonomy" id="713585"/>
    <lineage>
        <taxon>Bacteria</taxon>
        <taxon>Pseudomonadati</taxon>
        <taxon>Pseudomonadota</taxon>
        <taxon>Gammaproteobacteria</taxon>
        <taxon>Chromatiales</taxon>
        <taxon>Ectothiorhodospiraceae</taxon>
        <taxon>Thioalkalivibrio</taxon>
    </lineage>
</organism>
<dbReference type="Gene3D" id="3.90.1570.10">
    <property type="entry name" value="tt1808, chain A"/>
    <property type="match status" value="1"/>
</dbReference>
<dbReference type="InterPro" id="IPR008538">
    <property type="entry name" value="Uma2"/>
</dbReference>
<dbReference type="STRING" id="713585.THITH_11095"/>
<dbReference type="CDD" id="cd06260">
    <property type="entry name" value="DUF820-like"/>
    <property type="match status" value="1"/>
</dbReference>
<feature type="domain" description="Putative restriction endonuclease" evidence="1">
    <location>
        <begin position="13"/>
        <end position="172"/>
    </location>
</feature>
<proteinExistence type="predicted"/>
<name>W0DJT6_9GAMM</name>
<accession>W0DJT6</accession>
<evidence type="ECO:0000313" key="2">
    <source>
        <dbReference type="EMBL" id="AHE98701.1"/>
    </source>
</evidence>
<dbReference type="AlphaFoldDB" id="W0DJT6"/>
<dbReference type="KEGG" id="tti:THITH_11095"/>
<dbReference type="Pfam" id="PF05685">
    <property type="entry name" value="Uma2"/>
    <property type="match status" value="1"/>
</dbReference>